<dbReference type="Proteomes" id="UP000702954">
    <property type="component" value="Unassembled WGS sequence"/>
</dbReference>
<dbReference type="Pfam" id="PF05866">
    <property type="entry name" value="RusA"/>
    <property type="match status" value="1"/>
</dbReference>
<dbReference type="Gene3D" id="3.30.1330.70">
    <property type="entry name" value="Holliday junction resolvase RusA"/>
    <property type="match status" value="1"/>
</dbReference>
<dbReference type="InterPro" id="IPR036614">
    <property type="entry name" value="RusA-like_sf"/>
</dbReference>
<protein>
    <submittedName>
        <fullName evidence="2">Holliday junction resolvase RusA-like endonuclease</fullName>
    </submittedName>
    <submittedName>
        <fullName evidence="1">Phage protein</fullName>
    </submittedName>
</protein>
<dbReference type="GO" id="GO:0000287">
    <property type="term" value="F:magnesium ion binding"/>
    <property type="evidence" value="ECO:0007669"/>
    <property type="project" value="InterPro"/>
</dbReference>
<organism evidence="2 3">
    <name type="scientific">Faecalimonas umbilicata</name>
    <dbReference type="NCBI Taxonomy" id="1912855"/>
    <lineage>
        <taxon>Bacteria</taxon>
        <taxon>Bacillati</taxon>
        <taxon>Bacillota</taxon>
        <taxon>Clostridia</taxon>
        <taxon>Lachnospirales</taxon>
        <taxon>Lachnospiraceae</taxon>
        <taxon>Faecalimonas</taxon>
    </lineage>
</organism>
<dbReference type="EMBL" id="BHEO01000008">
    <property type="protein sequence ID" value="GBU06612.1"/>
    <property type="molecule type" value="Genomic_DNA"/>
</dbReference>
<evidence type="ECO:0000313" key="1">
    <source>
        <dbReference type="EMBL" id="GBU06612.1"/>
    </source>
</evidence>
<evidence type="ECO:0000313" key="2">
    <source>
        <dbReference type="EMBL" id="TCS65537.1"/>
    </source>
</evidence>
<accession>A0A4R3JHS9</accession>
<name>A0A4R3JHS9_9FIRM</name>
<dbReference type="RefSeq" id="WP_116442438.1">
    <property type="nucleotide sequence ID" value="NZ_BHEO01000008.1"/>
</dbReference>
<keyword evidence="2" id="KW-0378">Hydrolase</keyword>
<gene>
    <name evidence="2" type="ORF">EDD74_12231</name>
    <name evidence="1" type="ORF">FAEUMB_31530</name>
</gene>
<dbReference type="SUPFAM" id="SSF103084">
    <property type="entry name" value="Holliday junction resolvase RusA"/>
    <property type="match status" value="1"/>
</dbReference>
<reference evidence="2 3" key="2">
    <citation type="submission" date="2019-03" db="EMBL/GenBank/DDBJ databases">
        <title>Genomic Encyclopedia of Type Strains, Phase IV (KMG-IV): sequencing the most valuable type-strain genomes for metagenomic binning, comparative biology and taxonomic classification.</title>
        <authorList>
            <person name="Goeker M."/>
        </authorList>
    </citation>
    <scope>NUCLEOTIDE SEQUENCE [LARGE SCALE GENOMIC DNA]</scope>
    <source>
        <strain evidence="2 3">DSM 103426</strain>
    </source>
</reference>
<evidence type="ECO:0000313" key="4">
    <source>
        <dbReference type="Proteomes" id="UP000702954"/>
    </source>
</evidence>
<dbReference type="AlphaFoldDB" id="A0A4R3JHS9"/>
<keyword evidence="4" id="KW-1185">Reference proteome</keyword>
<dbReference type="Proteomes" id="UP000294613">
    <property type="component" value="Unassembled WGS sequence"/>
</dbReference>
<dbReference type="GO" id="GO:0006310">
    <property type="term" value="P:DNA recombination"/>
    <property type="evidence" value="ECO:0007669"/>
    <property type="project" value="InterPro"/>
</dbReference>
<dbReference type="EMBL" id="SLZV01000022">
    <property type="protein sequence ID" value="TCS65537.1"/>
    <property type="molecule type" value="Genomic_DNA"/>
</dbReference>
<dbReference type="GO" id="GO:0004519">
    <property type="term" value="F:endonuclease activity"/>
    <property type="evidence" value="ECO:0007669"/>
    <property type="project" value="UniProtKB-KW"/>
</dbReference>
<evidence type="ECO:0000313" key="3">
    <source>
        <dbReference type="Proteomes" id="UP000294613"/>
    </source>
</evidence>
<proteinExistence type="predicted"/>
<keyword evidence="2" id="KW-0255">Endonuclease</keyword>
<reference evidence="1 4" key="1">
    <citation type="journal article" date="2018" name="Int. J. Syst. Evol. Microbiol.">
        <title>Draft Genome Sequence of Faecalimonas umbilicata JCM 30896T, an Acetate-Producing Bacterium Isolated from Human Feces.</title>
        <authorList>
            <person name="Sakamoto M."/>
            <person name="Ikeyama N."/>
            <person name="Yuki M."/>
            <person name="Ohkuma M."/>
        </authorList>
    </citation>
    <scope>NUCLEOTIDE SEQUENCE [LARGE SCALE GENOMIC DNA]</scope>
    <source>
        <strain evidence="1 4">EGH7</strain>
    </source>
</reference>
<dbReference type="InterPro" id="IPR008822">
    <property type="entry name" value="Endonuclease_RusA-like"/>
</dbReference>
<sequence>MVKFTVYGEPKAKGRPRVSVRKSADGEKTFARAYTPKNTVMYENQVKAEYGIQCNNFRFPDNAMLDVRIFAFYGIPKSTSKKKRKEMIEGKIRPVKKPDFDNIAKVICDSLNGIAYRDDAMIVDGMFRKYYSEQPRVEVKILQVGGKHDTE</sequence>
<comment type="caution">
    <text evidence="2">The sequence shown here is derived from an EMBL/GenBank/DDBJ whole genome shotgun (WGS) entry which is preliminary data.</text>
</comment>
<keyword evidence="2" id="KW-0540">Nuclease</keyword>
<dbReference type="GO" id="GO:0006281">
    <property type="term" value="P:DNA repair"/>
    <property type="evidence" value="ECO:0007669"/>
    <property type="project" value="InterPro"/>
</dbReference>